<dbReference type="Pfam" id="PF13749">
    <property type="entry name" value="HATPase_c_4"/>
    <property type="match status" value="1"/>
</dbReference>
<dbReference type="InterPro" id="IPR036388">
    <property type="entry name" value="WH-like_DNA-bd_sf"/>
</dbReference>
<accession>A0ABT7G1G2</accession>
<proteinExistence type="predicted"/>
<protein>
    <submittedName>
        <fullName evidence="2">DNA binding domain-containing protein</fullName>
    </submittedName>
</protein>
<dbReference type="Gene3D" id="3.30.950.30">
    <property type="entry name" value="Schlafen, AAA domain"/>
    <property type="match status" value="1"/>
</dbReference>
<dbReference type="Gene3D" id="3.30.565.60">
    <property type="match status" value="1"/>
</dbReference>
<dbReference type="InterPro" id="IPR036390">
    <property type="entry name" value="WH_DNA-bd_sf"/>
</dbReference>
<keyword evidence="3" id="KW-1185">Reference proteome</keyword>
<dbReference type="InterPro" id="IPR038461">
    <property type="entry name" value="Schlafen_AlbA_2_dom_sf"/>
</dbReference>
<name>A0ABT7G1G2_9CORY</name>
<organism evidence="2 3">
    <name type="scientific">Corynebacterium propinquum</name>
    <dbReference type="NCBI Taxonomy" id="43769"/>
    <lineage>
        <taxon>Bacteria</taxon>
        <taxon>Bacillati</taxon>
        <taxon>Actinomycetota</taxon>
        <taxon>Actinomycetes</taxon>
        <taxon>Mycobacteriales</taxon>
        <taxon>Corynebacteriaceae</taxon>
        <taxon>Corynebacterium</taxon>
    </lineage>
</organism>
<sequence length="581" mass="64456">MNSTPTSLPRDIIDSLDAIWNGKTADSQESSVLEFKEDPISAATSQSEGKKIPGNPRAKLIEKLIDESICFANGNAATGHIIVGVKDKTPGKDAFTGTDFDAVEIRQKISNSTSPNLRVDAWPLDYRGIQLLAIHIPEALTLYTRKKGQATKRDGTNCRAMSEEERRLIRRIREDDDYSNRTSSLPVEDLPLDVITELRRLLRSYRQRRGIDAATPSGTHALLREVGLLSDHGILKRAGEILLSPAAPTKVTIRHLWRVMPSSDPQVTEFCSPLLEALPALRRLILERANQEMVRVQFNTGQESAIPRFPAQAIDEAITNAIIHRDWRTEMPIVIDQSPRIMKVWSPGPLVPGVDENRLLTTQSVPRNGRLMATMRSIGLAEESSRGFDRMWLAMLSTGREVPEVIATDEFVEVIFAAGNPDVAFIKAIHELQERFSDEVINNLNTMLVLWKLWHAPLITLKQTAHSTQTSALEARELLNALEGFGVLQQINGSDEWVISATAAKFFGQKSSKTPLVSIQERIEAQLQDGKTVAAAELAEQFGVSRGEITNVLRHLRALGRAQVDPAGPQRGSGTRWVAQH</sequence>
<evidence type="ECO:0000313" key="2">
    <source>
        <dbReference type="EMBL" id="MDK4300572.1"/>
    </source>
</evidence>
<dbReference type="PANTHER" id="PTHR30595:SF6">
    <property type="entry name" value="SCHLAFEN ALBA-2 DOMAIN-CONTAINING PROTEIN"/>
    <property type="match status" value="1"/>
</dbReference>
<dbReference type="InterPro" id="IPR007421">
    <property type="entry name" value="Schlafen_AlbA_2_dom"/>
</dbReference>
<gene>
    <name evidence="2" type="ORF">QPX45_04810</name>
</gene>
<reference evidence="2 3" key="1">
    <citation type="submission" date="2023-05" db="EMBL/GenBank/DDBJ databases">
        <title>Metabolic capabilities are highly conserved among human nasal-associated Corynebacterium species in pangenomic analyses.</title>
        <authorList>
            <person name="Tran T.H."/>
            <person name="Roberts A.Q."/>
            <person name="Escapa I.F."/>
            <person name="Gao W."/>
            <person name="Conlan S."/>
            <person name="Kong H."/>
            <person name="Segre J.A."/>
            <person name="Kelly M.S."/>
            <person name="Lemon K.P."/>
        </authorList>
    </citation>
    <scope>NUCLEOTIDE SEQUENCE [LARGE SCALE GENOMIC DNA]</scope>
    <source>
        <strain evidence="2 3">KPL2811</strain>
    </source>
</reference>
<dbReference type="Gene3D" id="6.10.10.130">
    <property type="match status" value="1"/>
</dbReference>
<dbReference type="Proteomes" id="UP001243856">
    <property type="component" value="Unassembled WGS sequence"/>
</dbReference>
<dbReference type="InterPro" id="IPR038475">
    <property type="entry name" value="RecG_C_sf"/>
</dbReference>
<feature type="domain" description="Schlafen AlbA-2" evidence="1">
    <location>
        <begin position="29"/>
        <end position="162"/>
    </location>
</feature>
<dbReference type="Gene3D" id="1.10.10.10">
    <property type="entry name" value="Winged helix-like DNA-binding domain superfamily/Winged helix DNA-binding domain"/>
    <property type="match status" value="1"/>
</dbReference>
<dbReference type="SUPFAM" id="SSF46785">
    <property type="entry name" value="Winged helix' DNA-binding domain"/>
    <property type="match status" value="1"/>
</dbReference>
<comment type="caution">
    <text evidence="2">The sequence shown here is derived from an EMBL/GenBank/DDBJ whole genome shotgun (WGS) entry which is preliminary data.</text>
</comment>
<dbReference type="EMBL" id="JASNVK010000006">
    <property type="protein sequence ID" value="MDK4300572.1"/>
    <property type="molecule type" value="Genomic_DNA"/>
</dbReference>
<dbReference type="Pfam" id="PF04326">
    <property type="entry name" value="SLFN_AlbA_2"/>
    <property type="match status" value="1"/>
</dbReference>
<dbReference type="RefSeq" id="WP_249617915.1">
    <property type="nucleotide sequence ID" value="NZ_JASNUG010000005.1"/>
</dbReference>
<dbReference type="PANTHER" id="PTHR30595">
    <property type="entry name" value="GLPR-RELATED TRANSCRIPTIONAL REPRESSOR"/>
    <property type="match status" value="1"/>
</dbReference>
<evidence type="ECO:0000259" key="1">
    <source>
        <dbReference type="Pfam" id="PF04326"/>
    </source>
</evidence>
<evidence type="ECO:0000313" key="3">
    <source>
        <dbReference type="Proteomes" id="UP001243856"/>
    </source>
</evidence>